<evidence type="ECO:0000313" key="1">
    <source>
        <dbReference type="EMBL" id="ETV97667.1"/>
    </source>
</evidence>
<reference evidence="1" key="1">
    <citation type="submission" date="2013-12" db="EMBL/GenBank/DDBJ databases">
        <title>The Genome Sequence of Aphanomyces invadans NJM9701.</title>
        <authorList>
            <consortium name="The Broad Institute Genomics Platform"/>
            <person name="Russ C."/>
            <person name="Tyler B."/>
            <person name="van West P."/>
            <person name="Dieguez-Uribeondo J."/>
            <person name="Young S.K."/>
            <person name="Zeng Q."/>
            <person name="Gargeya S."/>
            <person name="Fitzgerald M."/>
            <person name="Abouelleil A."/>
            <person name="Alvarado L."/>
            <person name="Chapman S.B."/>
            <person name="Gainer-Dewar J."/>
            <person name="Goldberg J."/>
            <person name="Griggs A."/>
            <person name="Gujja S."/>
            <person name="Hansen M."/>
            <person name="Howarth C."/>
            <person name="Imamovic A."/>
            <person name="Ireland A."/>
            <person name="Larimer J."/>
            <person name="McCowan C."/>
            <person name="Murphy C."/>
            <person name="Pearson M."/>
            <person name="Poon T.W."/>
            <person name="Priest M."/>
            <person name="Roberts A."/>
            <person name="Saif S."/>
            <person name="Shea T."/>
            <person name="Sykes S."/>
            <person name="Wortman J."/>
            <person name="Nusbaum C."/>
            <person name="Birren B."/>
        </authorList>
    </citation>
    <scope>NUCLEOTIDE SEQUENCE [LARGE SCALE GENOMIC DNA]</scope>
    <source>
        <strain evidence="1">NJM9701</strain>
    </source>
</reference>
<dbReference type="GeneID" id="20086605"/>
<proteinExistence type="predicted"/>
<sequence length="136" mass="14112">MANGSVRAAGTTAGIHGYAVATGYEFVGDAVVIDESEHSLADGDDTPALELSSVVVSLKSCGNTSFLNRGKSSKMSMSSSMVGWVDEGGAPSNRHAMSSSIRIISKCAVSMAAVVRGTSRMRKCHAGIARFRLGRV</sequence>
<dbReference type="AlphaFoldDB" id="A0A024TWC1"/>
<dbReference type="RefSeq" id="XP_008873876.1">
    <property type="nucleotide sequence ID" value="XM_008875654.1"/>
</dbReference>
<protein>
    <submittedName>
        <fullName evidence="1">Uncharacterized protein</fullName>
    </submittedName>
</protein>
<accession>A0A024TWC1</accession>
<organism evidence="1">
    <name type="scientific">Aphanomyces invadans</name>
    <dbReference type="NCBI Taxonomy" id="157072"/>
    <lineage>
        <taxon>Eukaryota</taxon>
        <taxon>Sar</taxon>
        <taxon>Stramenopiles</taxon>
        <taxon>Oomycota</taxon>
        <taxon>Saprolegniomycetes</taxon>
        <taxon>Saprolegniales</taxon>
        <taxon>Verrucalvaceae</taxon>
        <taxon>Aphanomyces</taxon>
    </lineage>
</organism>
<name>A0A024TWC1_9STRA</name>
<dbReference type="VEuPathDB" id="FungiDB:H310_09555"/>
<dbReference type="EMBL" id="KI913972">
    <property type="protein sequence ID" value="ETV97667.1"/>
    <property type="molecule type" value="Genomic_DNA"/>
</dbReference>
<gene>
    <name evidence="1" type="ORF">H310_09555</name>
</gene>